<dbReference type="SMART" id="SM00382">
    <property type="entry name" value="AAA"/>
    <property type="match status" value="2"/>
</dbReference>
<protein>
    <submittedName>
        <fullName evidence="6">Sugar ABC transporter ATP-binding protein</fullName>
    </submittedName>
</protein>
<reference evidence="6" key="1">
    <citation type="submission" date="2024-04" db="EMBL/GenBank/DDBJ databases">
        <authorList>
            <person name="Roder T."/>
            <person name="Oberhansli S."/>
            <person name="Kreuzer M."/>
        </authorList>
    </citation>
    <scope>NUCLEOTIDE SEQUENCE</scope>
    <source>
        <strain evidence="6">LWS13-1.2</strain>
    </source>
</reference>
<dbReference type="PANTHER" id="PTHR43790">
    <property type="entry name" value="CARBOHYDRATE TRANSPORT ATP-BINDING PROTEIN MG119-RELATED"/>
    <property type="match status" value="1"/>
</dbReference>
<keyword evidence="4 6" id="KW-0067">ATP-binding</keyword>
<keyword evidence="1" id="KW-0813">Transport</keyword>
<keyword evidence="3" id="KW-0547">Nucleotide-binding</keyword>
<dbReference type="PROSITE" id="PS00211">
    <property type="entry name" value="ABC_TRANSPORTER_1"/>
    <property type="match status" value="1"/>
</dbReference>
<feature type="domain" description="ABC transporter" evidence="5">
    <location>
        <begin position="32"/>
        <end position="268"/>
    </location>
</feature>
<dbReference type="SUPFAM" id="SSF52540">
    <property type="entry name" value="P-loop containing nucleoside triphosphate hydrolases"/>
    <property type="match status" value="2"/>
</dbReference>
<evidence type="ECO:0000256" key="2">
    <source>
        <dbReference type="ARBA" id="ARBA00022737"/>
    </source>
</evidence>
<dbReference type="EMBL" id="CP151632">
    <property type="protein sequence ID" value="WZO33253.1"/>
    <property type="molecule type" value="Genomic_DNA"/>
</dbReference>
<dbReference type="GO" id="GO:0016887">
    <property type="term" value="F:ATP hydrolysis activity"/>
    <property type="evidence" value="ECO:0007669"/>
    <property type="project" value="InterPro"/>
</dbReference>
<name>A0AAU6S8S4_9MICO</name>
<keyword evidence="2" id="KW-0677">Repeat</keyword>
<dbReference type="InterPro" id="IPR027417">
    <property type="entry name" value="P-loop_NTPase"/>
</dbReference>
<dbReference type="PROSITE" id="PS50893">
    <property type="entry name" value="ABC_TRANSPORTER_2"/>
    <property type="match status" value="2"/>
</dbReference>
<sequence>MTPSSESALSRRPKAGIADHGIADHGIPAPLIEVRNLVKRFPGVVAVANASLTISAGDIVALTGENGSGKSTLSKIIGGVEQPDEGSILVDGIELKIVNPHMALGLGIVMISQELTLAQTLTVTENVLLGRLPRGRGGLIDWRTARRRAREVLDELGVHIDVDTLVRDLSVELQQEVEIARAISSKARLLILDEATSSLSEKATDRLLSIVRELARRGVAVLMISHRMPELYSTAHRATVLRDGRVVGTVDLPETPERQLVTMMVGRELGDYYGSRTSSIGSTVLSVSGLRQSDGELKPTELVVRSGEILGIAGLVGSGKAELAMALGGAIAAQGTVTVNGVVVKLGDPRSVMRTGIGYVPDDRRRAALLPVRSVAENMTIAWRESIASLGVIRSRVERDKVKSAISRYGVKTSSADQRIALLSGGNQQKAILGRTFARNCPVYVLNEPTRGVDVGSKSAIYAFLQQLATEGAAIVLISSELPELIGLADRIGVFFHGEVAGELSGTDISEEALGALAVSGHLHSSTK</sequence>
<dbReference type="AlphaFoldDB" id="A0AAU6S8S4"/>
<dbReference type="GO" id="GO:0005524">
    <property type="term" value="F:ATP binding"/>
    <property type="evidence" value="ECO:0007669"/>
    <property type="project" value="UniProtKB-KW"/>
</dbReference>
<dbReference type="CDD" id="cd03216">
    <property type="entry name" value="ABC_Carb_Monos_I"/>
    <property type="match status" value="1"/>
</dbReference>
<proteinExistence type="predicted"/>
<dbReference type="RefSeq" id="WP_349427817.1">
    <property type="nucleotide sequence ID" value="NZ_CP151632.1"/>
</dbReference>
<evidence type="ECO:0000256" key="4">
    <source>
        <dbReference type="ARBA" id="ARBA00022840"/>
    </source>
</evidence>
<dbReference type="InterPro" id="IPR017871">
    <property type="entry name" value="ABC_transporter-like_CS"/>
</dbReference>
<evidence type="ECO:0000259" key="5">
    <source>
        <dbReference type="PROSITE" id="PS50893"/>
    </source>
</evidence>
<dbReference type="InterPro" id="IPR050107">
    <property type="entry name" value="ABC_carbohydrate_import_ATPase"/>
</dbReference>
<dbReference type="Pfam" id="PF00005">
    <property type="entry name" value="ABC_tran"/>
    <property type="match status" value="2"/>
</dbReference>
<dbReference type="PANTHER" id="PTHR43790:SF9">
    <property type="entry name" value="GALACTOFURANOSE TRANSPORTER ATP-BINDING PROTEIN YTFR"/>
    <property type="match status" value="1"/>
</dbReference>
<feature type="domain" description="ABC transporter" evidence="5">
    <location>
        <begin position="275"/>
        <end position="522"/>
    </location>
</feature>
<evidence type="ECO:0000256" key="3">
    <source>
        <dbReference type="ARBA" id="ARBA00022741"/>
    </source>
</evidence>
<dbReference type="InterPro" id="IPR003439">
    <property type="entry name" value="ABC_transporter-like_ATP-bd"/>
</dbReference>
<evidence type="ECO:0000313" key="6">
    <source>
        <dbReference type="EMBL" id="WZO33253.1"/>
    </source>
</evidence>
<dbReference type="CDD" id="cd03215">
    <property type="entry name" value="ABC_Carb_Monos_II"/>
    <property type="match status" value="1"/>
</dbReference>
<organism evidence="6">
    <name type="scientific">Microbacterium sp. LWS13-1.2</name>
    <dbReference type="NCBI Taxonomy" id="3135264"/>
    <lineage>
        <taxon>Bacteria</taxon>
        <taxon>Bacillati</taxon>
        <taxon>Actinomycetota</taxon>
        <taxon>Actinomycetes</taxon>
        <taxon>Micrococcales</taxon>
        <taxon>Microbacteriaceae</taxon>
        <taxon>Microbacterium</taxon>
    </lineage>
</organism>
<dbReference type="Gene3D" id="3.40.50.300">
    <property type="entry name" value="P-loop containing nucleotide triphosphate hydrolases"/>
    <property type="match status" value="2"/>
</dbReference>
<dbReference type="InterPro" id="IPR003593">
    <property type="entry name" value="AAA+_ATPase"/>
</dbReference>
<evidence type="ECO:0000256" key="1">
    <source>
        <dbReference type="ARBA" id="ARBA00022448"/>
    </source>
</evidence>
<accession>A0AAU6S8S4</accession>
<gene>
    <name evidence="6" type="ORF">MRBLWS13_000871</name>
</gene>